<sequence>MPSSRRKKNDSPTRLRQTTLFDNLASFSAPSKQKCAIGRNLTSSQPSKEKKADFQEEDSSDELVGITFEDSPTSRDSPPMPRPNESEVASSLPANASHDSGPQSSNTNNLSEPPPKKRRLHRRKTPEIVASGDEDVLLADEVDKDMILETRLRTRGKSKYQKNLERLKRRKLKLPDEESGAEPESEQSDEELTRPSRLFEGSKPSRNSKHDTNSSDNEELTSENSSDFIVEDDNAIQLPPEFSMETHQDLSHQFKKIYQFFVHIAVQPGKKRAAYMQKQLQDEQYFSIPLQVLRRKLSGLRDSLVSSSIWRPEFKSSLEKYPEFELTRLDFAVPSCDACHLGGRLSTLMGRLNGRRYDSCGFEVKPKNNEEEDGKEFYLGRFCAKRTKVFHEFSHWEYDLFQSIVREINQLRMGISSKGFYRIAYAGGKPPKDLDDADGLCDWLDKRKLIDMEWQRLKFMMESARHLEMEKEDIPD</sequence>
<feature type="region of interest" description="Disordered" evidence="1">
    <location>
        <begin position="1"/>
        <end position="229"/>
    </location>
</feature>
<accession>A0A9P6D4M6</accession>
<dbReference type="OrthoDB" id="21499at2759"/>
<evidence type="ECO:0000313" key="3">
    <source>
        <dbReference type="EMBL" id="KAF9482783.1"/>
    </source>
</evidence>
<evidence type="ECO:0000256" key="1">
    <source>
        <dbReference type="SAM" id="MobiDB-lite"/>
    </source>
</evidence>
<feature type="compositionally biased region" description="Polar residues" evidence="1">
    <location>
        <begin position="12"/>
        <end position="31"/>
    </location>
</feature>
<proteinExistence type="predicted"/>
<feature type="compositionally biased region" description="Acidic residues" evidence="1">
    <location>
        <begin position="132"/>
        <end position="143"/>
    </location>
</feature>
<dbReference type="EMBL" id="MU155161">
    <property type="protein sequence ID" value="KAF9482783.1"/>
    <property type="molecule type" value="Genomic_DNA"/>
</dbReference>
<reference evidence="3" key="1">
    <citation type="submission" date="2020-11" db="EMBL/GenBank/DDBJ databases">
        <authorList>
            <consortium name="DOE Joint Genome Institute"/>
            <person name="Ahrendt S."/>
            <person name="Riley R."/>
            <person name="Andreopoulos W."/>
            <person name="Labutti K."/>
            <person name="Pangilinan J."/>
            <person name="Ruiz-Duenas F.J."/>
            <person name="Barrasa J.M."/>
            <person name="Sanchez-Garcia M."/>
            <person name="Camarero S."/>
            <person name="Miyauchi S."/>
            <person name="Serrano A."/>
            <person name="Linde D."/>
            <person name="Babiker R."/>
            <person name="Drula E."/>
            <person name="Ayuso-Fernandez I."/>
            <person name="Pacheco R."/>
            <person name="Padilla G."/>
            <person name="Ferreira P."/>
            <person name="Barriuso J."/>
            <person name="Kellner H."/>
            <person name="Castanera R."/>
            <person name="Alfaro M."/>
            <person name="Ramirez L."/>
            <person name="Pisabarro A.G."/>
            <person name="Kuo A."/>
            <person name="Tritt A."/>
            <person name="Lipzen A."/>
            <person name="He G."/>
            <person name="Yan M."/>
            <person name="Ng V."/>
            <person name="Cullen D."/>
            <person name="Martin F."/>
            <person name="Rosso M.-N."/>
            <person name="Henrissat B."/>
            <person name="Hibbett D."/>
            <person name="Martinez A.T."/>
            <person name="Grigoriev I.V."/>
        </authorList>
    </citation>
    <scope>NUCLEOTIDE SEQUENCE</scope>
    <source>
        <strain evidence="3">CIRM-BRFM 674</strain>
    </source>
</reference>
<name>A0A9P6D4M6_9AGAR</name>
<dbReference type="Pfam" id="PF13926">
    <property type="entry name" value="DUF4211"/>
    <property type="match status" value="1"/>
</dbReference>
<comment type="caution">
    <text evidence="3">The sequence shown here is derived from an EMBL/GenBank/DDBJ whole genome shotgun (WGS) entry which is preliminary data.</text>
</comment>
<dbReference type="AlphaFoldDB" id="A0A9P6D4M6"/>
<gene>
    <name evidence="3" type="ORF">BDN70DRAFT_874567</name>
</gene>
<feature type="domain" description="DUF4211" evidence="2">
    <location>
        <begin position="227"/>
        <end position="359"/>
    </location>
</feature>
<feature type="compositionally biased region" description="Acidic residues" evidence="1">
    <location>
        <begin position="177"/>
        <end position="190"/>
    </location>
</feature>
<organism evidence="3 4">
    <name type="scientific">Pholiota conissans</name>
    <dbReference type="NCBI Taxonomy" id="109636"/>
    <lineage>
        <taxon>Eukaryota</taxon>
        <taxon>Fungi</taxon>
        <taxon>Dikarya</taxon>
        <taxon>Basidiomycota</taxon>
        <taxon>Agaricomycotina</taxon>
        <taxon>Agaricomycetes</taxon>
        <taxon>Agaricomycetidae</taxon>
        <taxon>Agaricales</taxon>
        <taxon>Agaricineae</taxon>
        <taxon>Strophariaceae</taxon>
        <taxon>Pholiota</taxon>
    </lineage>
</organism>
<evidence type="ECO:0000259" key="2">
    <source>
        <dbReference type="Pfam" id="PF13926"/>
    </source>
</evidence>
<dbReference type="GO" id="GO:0005634">
    <property type="term" value="C:nucleus"/>
    <property type="evidence" value="ECO:0007669"/>
    <property type="project" value="TreeGrafter"/>
</dbReference>
<feature type="compositionally biased region" description="Polar residues" evidence="1">
    <location>
        <begin position="87"/>
        <end position="111"/>
    </location>
</feature>
<protein>
    <recommendedName>
        <fullName evidence="2">DUF4211 domain-containing protein</fullName>
    </recommendedName>
</protein>
<evidence type="ECO:0000313" key="4">
    <source>
        <dbReference type="Proteomes" id="UP000807469"/>
    </source>
</evidence>
<dbReference type="InterPro" id="IPR025451">
    <property type="entry name" value="DUF4211"/>
</dbReference>
<dbReference type="PANTHER" id="PTHR14689:SF0">
    <property type="entry name" value="COILED-COIL DOMAIN-CONTAINING PROTEIN 82"/>
    <property type="match status" value="1"/>
</dbReference>
<dbReference type="Proteomes" id="UP000807469">
    <property type="component" value="Unassembled WGS sequence"/>
</dbReference>
<keyword evidence="4" id="KW-1185">Reference proteome</keyword>
<dbReference type="PANTHER" id="PTHR14689">
    <property type="entry name" value="PHORBOL-ESTER_DAG-TYPE DOMAIN-CONTAINING PROTEIN"/>
    <property type="match status" value="1"/>
</dbReference>